<dbReference type="NCBIfam" id="TIGR01870">
    <property type="entry name" value="cas_TM1810_Csm2"/>
    <property type="match status" value="1"/>
</dbReference>
<comment type="function">
    <text evidence="1">This subunit may be involved in monitoring complementarity of crRNA and target RNA.</text>
</comment>
<evidence type="ECO:0000256" key="5">
    <source>
        <dbReference type="ARBA" id="ARBA00023118"/>
    </source>
</evidence>
<dbReference type="STRING" id="945713.IALB_1194"/>
<dbReference type="EMBL" id="CP003418">
    <property type="protein sequence ID" value="AFH48905.1"/>
    <property type="molecule type" value="Genomic_DNA"/>
</dbReference>
<reference evidence="8 9" key="1">
    <citation type="journal article" date="2012" name="Front. Microbiol.">
        <title>Complete genome of Ignavibacterium album, a metabolically versatile, flagellated, facultative anaerobe from the phylum Chlorobi.</title>
        <authorList>
            <person name="Liu Z."/>
            <person name="Frigaard N.-U."/>
            <person name="Vogl K."/>
            <person name="Iino T."/>
            <person name="Ohkuma M."/>
            <person name="Overmann J."/>
            <person name="Bryant D.A."/>
        </authorList>
    </citation>
    <scope>NUCLEOTIDE SEQUENCE [LARGE SCALE GENOMIC DNA]</scope>
    <source>
        <strain evidence="9">DSM 19864 / JCM 16511 / NBRC 101810 / Mat9-16</strain>
    </source>
</reference>
<evidence type="ECO:0000256" key="6">
    <source>
        <dbReference type="ARBA" id="ARBA00031723"/>
    </source>
</evidence>
<protein>
    <recommendedName>
        <fullName evidence="3">CRISPR system Cms protein Csm2</fullName>
    </recommendedName>
    <alternativeName>
        <fullName evidence="6">CRISPR type III A-associated protein Csm2</fullName>
    </alternativeName>
</protein>
<dbReference type="InterPro" id="IPR010149">
    <property type="entry name" value="CRISPR-assoc_prot_Csm2_III-A"/>
</dbReference>
<gene>
    <name evidence="8" type="ordered locus">IALB_1194</name>
</gene>
<sequence length="183" mass="21727">MTNEKAIVYRNKIDTLENEVKKERDRFKKAKPNEKDEIKKKIDSLEKDIDKTYESLFKEFDEDIELKSIDEMNEQSILFSEFFGRYLVRLDLSTSQIRNVYGDVMRLKMKGFSSNELMLLKPRLAYTTERKGTDGSRKFREKIENALDKVIFIEDKSKQETLFQNFANFFEAILAYHRSFGGK</sequence>
<dbReference type="GO" id="GO:0003723">
    <property type="term" value="F:RNA binding"/>
    <property type="evidence" value="ECO:0007669"/>
    <property type="project" value="UniProtKB-KW"/>
</dbReference>
<evidence type="ECO:0000256" key="7">
    <source>
        <dbReference type="SAM" id="Coils"/>
    </source>
</evidence>
<dbReference type="HOGENOM" id="CLU_1473297_0_0_10"/>
<keyword evidence="4" id="KW-0694">RNA-binding</keyword>
<dbReference type="GO" id="GO:0051607">
    <property type="term" value="P:defense response to virus"/>
    <property type="evidence" value="ECO:0007669"/>
    <property type="project" value="UniProtKB-KW"/>
</dbReference>
<evidence type="ECO:0000256" key="4">
    <source>
        <dbReference type="ARBA" id="ARBA00022884"/>
    </source>
</evidence>
<comment type="similarity">
    <text evidence="2">Belongs to the CRISPR-associated Csm2 family.</text>
</comment>
<evidence type="ECO:0000313" key="8">
    <source>
        <dbReference type="EMBL" id="AFH48905.1"/>
    </source>
</evidence>
<dbReference type="eggNOG" id="COG1421">
    <property type="taxonomic scope" value="Bacteria"/>
</dbReference>
<feature type="coiled-coil region" evidence="7">
    <location>
        <begin position="6"/>
        <end position="55"/>
    </location>
</feature>
<dbReference type="AlphaFoldDB" id="I0AIU8"/>
<evidence type="ECO:0000313" key="9">
    <source>
        <dbReference type="Proteomes" id="UP000007394"/>
    </source>
</evidence>
<organism evidence="8 9">
    <name type="scientific">Ignavibacterium album (strain DSM 19864 / JCM 16511 / NBRC 101810 / Mat9-16)</name>
    <dbReference type="NCBI Taxonomy" id="945713"/>
    <lineage>
        <taxon>Bacteria</taxon>
        <taxon>Pseudomonadati</taxon>
        <taxon>Ignavibacteriota</taxon>
        <taxon>Ignavibacteria</taxon>
        <taxon>Ignavibacteriales</taxon>
        <taxon>Ignavibacteriaceae</taxon>
        <taxon>Ignavibacterium</taxon>
    </lineage>
</organism>
<dbReference type="OrthoDB" id="964629at2"/>
<evidence type="ECO:0000256" key="3">
    <source>
        <dbReference type="ARBA" id="ARBA00016118"/>
    </source>
</evidence>
<evidence type="ECO:0000256" key="2">
    <source>
        <dbReference type="ARBA" id="ARBA00006896"/>
    </source>
</evidence>
<dbReference type="Pfam" id="PF03750">
    <property type="entry name" value="Csm2_III-A"/>
    <property type="match status" value="1"/>
</dbReference>
<keyword evidence="7" id="KW-0175">Coiled coil</keyword>
<dbReference type="KEGG" id="ial:IALB_1194"/>
<proteinExistence type="inferred from homology"/>
<dbReference type="Proteomes" id="UP000007394">
    <property type="component" value="Chromosome"/>
</dbReference>
<dbReference type="RefSeq" id="WP_014560060.1">
    <property type="nucleotide sequence ID" value="NC_017464.1"/>
</dbReference>
<name>I0AIU8_IGNAJ</name>
<accession>I0AIU8</accession>
<keyword evidence="9" id="KW-1185">Reference proteome</keyword>
<evidence type="ECO:0000256" key="1">
    <source>
        <dbReference type="ARBA" id="ARBA00003640"/>
    </source>
</evidence>
<keyword evidence="5" id="KW-0051">Antiviral defense</keyword>